<dbReference type="Proteomes" id="UP001596186">
    <property type="component" value="Unassembled WGS sequence"/>
</dbReference>
<evidence type="ECO:0008006" key="4">
    <source>
        <dbReference type="Google" id="ProtNLM"/>
    </source>
</evidence>
<dbReference type="RefSeq" id="WP_125592361.1">
    <property type="nucleotide sequence ID" value="NZ_JBHSSN010000014.1"/>
</dbReference>
<evidence type="ECO:0000256" key="1">
    <source>
        <dbReference type="SAM" id="Phobius"/>
    </source>
</evidence>
<organism evidence="2 3">
    <name type="scientific">Companilactobacillus baiquanensis</name>
    <dbReference type="NCBI Taxonomy" id="2486005"/>
    <lineage>
        <taxon>Bacteria</taxon>
        <taxon>Bacillati</taxon>
        <taxon>Bacillota</taxon>
        <taxon>Bacilli</taxon>
        <taxon>Lactobacillales</taxon>
        <taxon>Lactobacillaceae</taxon>
        <taxon>Companilactobacillus</taxon>
    </lineage>
</organism>
<keyword evidence="1" id="KW-0812">Transmembrane</keyword>
<gene>
    <name evidence="2" type="ORF">ACFP1F_06920</name>
</gene>
<proteinExistence type="predicted"/>
<evidence type="ECO:0000313" key="3">
    <source>
        <dbReference type="Proteomes" id="UP001596186"/>
    </source>
</evidence>
<evidence type="ECO:0000313" key="2">
    <source>
        <dbReference type="EMBL" id="MFC6323465.1"/>
    </source>
</evidence>
<sequence length="93" mass="10379">MVIKILMALFILFLLALSYNLWYHSDKKFLIYSPDENSTLKSAMRITSVILVVISIVGVIILLVGSEKANFITLLLGSLTAAIFSIYLANINR</sequence>
<keyword evidence="1" id="KW-0472">Membrane</keyword>
<name>A0ABW1UX84_9LACO</name>
<keyword evidence="3" id="KW-1185">Reference proteome</keyword>
<reference evidence="3" key="1">
    <citation type="journal article" date="2019" name="Int. J. Syst. Evol. Microbiol.">
        <title>The Global Catalogue of Microorganisms (GCM) 10K type strain sequencing project: providing services to taxonomists for standard genome sequencing and annotation.</title>
        <authorList>
            <consortium name="The Broad Institute Genomics Platform"/>
            <consortium name="The Broad Institute Genome Sequencing Center for Infectious Disease"/>
            <person name="Wu L."/>
            <person name="Ma J."/>
        </authorList>
    </citation>
    <scope>NUCLEOTIDE SEQUENCE [LARGE SCALE GENOMIC DNA]</scope>
    <source>
        <strain evidence="3">CCM 8895</strain>
    </source>
</reference>
<protein>
    <recommendedName>
        <fullName evidence="4">DUF3784 domain-containing protein</fullName>
    </recommendedName>
</protein>
<comment type="caution">
    <text evidence="2">The sequence shown here is derived from an EMBL/GenBank/DDBJ whole genome shotgun (WGS) entry which is preliminary data.</text>
</comment>
<dbReference type="EMBL" id="JBHSSN010000014">
    <property type="protein sequence ID" value="MFC6323465.1"/>
    <property type="molecule type" value="Genomic_DNA"/>
</dbReference>
<feature type="transmembrane region" description="Helical" evidence="1">
    <location>
        <begin position="71"/>
        <end position="89"/>
    </location>
</feature>
<keyword evidence="1" id="KW-1133">Transmembrane helix</keyword>
<feature type="transmembrane region" description="Helical" evidence="1">
    <location>
        <begin position="42"/>
        <end position="64"/>
    </location>
</feature>
<accession>A0ABW1UX84</accession>